<name>A0ACB9SV95_HOLOL</name>
<organism evidence="1 2">
    <name type="scientific">Holotrichia oblita</name>
    <name type="common">Chafer beetle</name>
    <dbReference type="NCBI Taxonomy" id="644536"/>
    <lineage>
        <taxon>Eukaryota</taxon>
        <taxon>Metazoa</taxon>
        <taxon>Ecdysozoa</taxon>
        <taxon>Arthropoda</taxon>
        <taxon>Hexapoda</taxon>
        <taxon>Insecta</taxon>
        <taxon>Pterygota</taxon>
        <taxon>Neoptera</taxon>
        <taxon>Endopterygota</taxon>
        <taxon>Coleoptera</taxon>
        <taxon>Polyphaga</taxon>
        <taxon>Scarabaeiformia</taxon>
        <taxon>Scarabaeidae</taxon>
        <taxon>Melolonthinae</taxon>
        <taxon>Holotrichia</taxon>
    </lineage>
</organism>
<keyword evidence="2" id="KW-1185">Reference proteome</keyword>
<protein>
    <submittedName>
        <fullName evidence="1">Crossveinless 2</fullName>
    </submittedName>
</protein>
<evidence type="ECO:0000313" key="1">
    <source>
        <dbReference type="EMBL" id="KAI4457130.1"/>
    </source>
</evidence>
<dbReference type="EMBL" id="CM043022">
    <property type="protein sequence ID" value="KAI4457130.1"/>
    <property type="molecule type" value="Genomic_DNA"/>
</dbReference>
<dbReference type="Proteomes" id="UP001056778">
    <property type="component" value="Chromosome 8"/>
</dbReference>
<proteinExistence type="predicted"/>
<comment type="caution">
    <text evidence="1">The sequence shown here is derived from an EMBL/GenBank/DDBJ whole genome shotgun (WGS) entry which is preliminary data.</text>
</comment>
<gene>
    <name evidence="1" type="ORF">MML48_8g00008445</name>
</gene>
<evidence type="ECO:0000313" key="2">
    <source>
        <dbReference type="Proteomes" id="UP001056778"/>
    </source>
</evidence>
<sequence>MHVFSNFVNLLNPTVGLPLTVINTLDVEEVAEDDDFTTHTLERLSSAATCLVASVEYTHGQQIYRKDPCEFCLCLDGEMFCWWQDCPPTLEGPCRDRGPFSPCLNGVKAKSGTTSKPKAKTSLSIKSSQVKQSSTSSTSSTTSTETSSSTNAQNAVTSSLVDVTTKTVPKICVVMGREYKIGDRLPHDTGNCVECVCGNGGQITCSPHQCAPLGDDINDYRPPGPRPPLSDIYRKDPCEFCLCLDGEMFCWWQDCPPTLEGPCRDRGPFSPCLNGVKAKSGTTSKPKAKTSLSIKSSQVKQSSTSSTSSTTSTETSSSTNAQNAVTSSLVDVTTKTVPKICVVMGREYKIGDRLPHDTGNCVECVCGNGGQITCSPHQCAPLGDDINDYRPPGPRPPLSDVF</sequence>
<reference evidence="1" key="1">
    <citation type="submission" date="2022-04" db="EMBL/GenBank/DDBJ databases">
        <title>Chromosome-scale genome assembly of Holotrichia oblita Faldermann.</title>
        <authorList>
            <person name="Rongchong L."/>
        </authorList>
    </citation>
    <scope>NUCLEOTIDE SEQUENCE</scope>
    <source>
        <strain evidence="1">81SQS9</strain>
    </source>
</reference>
<accession>A0ACB9SV95</accession>